<organism evidence="1 2">
    <name type="scientific">Paenacidovorax caeni</name>
    <dbReference type="NCBI Taxonomy" id="343013"/>
    <lineage>
        <taxon>Bacteria</taxon>
        <taxon>Pseudomonadati</taxon>
        <taxon>Pseudomonadota</taxon>
        <taxon>Betaproteobacteria</taxon>
        <taxon>Burkholderiales</taxon>
        <taxon>Comamonadaceae</taxon>
        <taxon>Paenacidovorax</taxon>
    </lineage>
</organism>
<reference evidence="1 2" key="1">
    <citation type="submission" date="2016-10" db="EMBL/GenBank/DDBJ databases">
        <authorList>
            <person name="de Groot N.N."/>
        </authorList>
    </citation>
    <scope>NUCLEOTIDE SEQUENCE [LARGE SCALE GENOMIC DNA]</scope>
    <source>
        <strain evidence="1 2">R-24608</strain>
    </source>
</reference>
<dbReference type="EMBL" id="FPBX01000033">
    <property type="protein sequence ID" value="SFU89795.1"/>
    <property type="molecule type" value="Genomic_DNA"/>
</dbReference>
<evidence type="ECO:0000313" key="1">
    <source>
        <dbReference type="EMBL" id="SFU89795.1"/>
    </source>
</evidence>
<sequence>MLNKREFLAGAGAAALGPWPLAHAAQGESNTESVVGQTLDLNGLLA</sequence>
<dbReference type="RefSeq" id="WP_158447358.1">
    <property type="nucleotide sequence ID" value="NZ_CYIG01000028.1"/>
</dbReference>
<name>A0A1I7JXM3_9BURK</name>
<dbReference type="STRING" id="343013.SAMN04489707_10339"/>
<gene>
    <name evidence="1" type="ORF">SAMN04489707_10339</name>
</gene>
<dbReference type="AlphaFoldDB" id="A0A1I7JXM3"/>
<proteinExistence type="predicted"/>
<accession>A0A1I7JXM3</accession>
<dbReference type="Proteomes" id="UP000183656">
    <property type="component" value="Unassembled WGS sequence"/>
</dbReference>
<protein>
    <submittedName>
        <fullName evidence="1">Uncharacterized protein</fullName>
    </submittedName>
</protein>
<evidence type="ECO:0000313" key="2">
    <source>
        <dbReference type="Proteomes" id="UP000183656"/>
    </source>
</evidence>
<keyword evidence="2" id="KW-1185">Reference proteome</keyword>